<organism evidence="6 7">
    <name type="scientific">Curvibacter cyanobacteriorum</name>
    <dbReference type="NCBI Taxonomy" id="3026422"/>
    <lineage>
        <taxon>Bacteria</taxon>
        <taxon>Pseudomonadati</taxon>
        <taxon>Pseudomonadota</taxon>
        <taxon>Betaproteobacteria</taxon>
        <taxon>Burkholderiales</taxon>
        <taxon>Comamonadaceae</taxon>
        <taxon>Curvibacter</taxon>
    </lineage>
</organism>
<name>A0ABT5N2U5_9BURK</name>
<dbReference type="InterPro" id="IPR000160">
    <property type="entry name" value="GGDEF_dom"/>
</dbReference>
<dbReference type="PROSITE" id="PS50112">
    <property type="entry name" value="PAS"/>
    <property type="match status" value="1"/>
</dbReference>
<feature type="domain" description="PAS" evidence="4">
    <location>
        <begin position="395"/>
        <end position="443"/>
    </location>
</feature>
<dbReference type="GO" id="GO:0052621">
    <property type="term" value="F:diguanylate cyclase activity"/>
    <property type="evidence" value="ECO:0007669"/>
    <property type="project" value="UniProtKB-EC"/>
</dbReference>
<protein>
    <recommendedName>
        <fullName evidence="1">diguanylate cyclase</fullName>
        <ecNumber evidence="1">2.7.7.65</ecNumber>
    </recommendedName>
</protein>
<dbReference type="CDD" id="cd01949">
    <property type="entry name" value="GGDEF"/>
    <property type="match status" value="1"/>
</dbReference>
<feature type="compositionally biased region" description="Basic and acidic residues" evidence="3">
    <location>
        <begin position="1"/>
        <end position="16"/>
    </location>
</feature>
<dbReference type="SMART" id="SM00091">
    <property type="entry name" value="PAS"/>
    <property type="match status" value="1"/>
</dbReference>
<dbReference type="EMBL" id="JAQSIP010000011">
    <property type="protein sequence ID" value="MDD0840645.1"/>
    <property type="molecule type" value="Genomic_DNA"/>
</dbReference>
<keyword evidence="7" id="KW-1185">Reference proteome</keyword>
<evidence type="ECO:0000256" key="3">
    <source>
        <dbReference type="SAM" id="MobiDB-lite"/>
    </source>
</evidence>
<comment type="catalytic activity">
    <reaction evidence="2">
        <text>2 GTP = 3',3'-c-di-GMP + 2 diphosphate</text>
        <dbReference type="Rhea" id="RHEA:24898"/>
        <dbReference type="ChEBI" id="CHEBI:33019"/>
        <dbReference type="ChEBI" id="CHEBI:37565"/>
        <dbReference type="ChEBI" id="CHEBI:58805"/>
        <dbReference type="EC" id="2.7.7.65"/>
    </reaction>
</comment>
<dbReference type="InterPro" id="IPR013767">
    <property type="entry name" value="PAS_fold"/>
</dbReference>
<evidence type="ECO:0000313" key="7">
    <source>
        <dbReference type="Proteomes" id="UP001528673"/>
    </source>
</evidence>
<sequence>MTLSDLFHRQPGEPPRRPGAAAPAEQVALAESLLQACAHLLTHRLDPDESMRWVFDALLRAAPRVRLCWSWVGPPDALRIVPGNVCGPARGYVDGLVLERNQVTESGPAFSLLRQDQLVTHNIRADSPYAPWRQAYQQHGLRSVLGLPLRSERSGSRGMVVMYADQADYFDQLGLGMFDSLATLLGAVVVQADQQNRLTREAQQDPLTGLLNRRSLYEHQPPRGPGLERCASVLLLDLDHFKTVNDERGHLAGDEVLKAVARRLLDGVRSADRVARWGGEEFLVWLPSTPLEGARRLAESLRERIGSVPIALPGGEVRQTVSIGVAEMRPDEHLEPAVARADEVLYEAKRHGRNQVCVWRPTTPEAAASDRPPGTALPNNPPDDPELALIGKQLDGQITRWNDGAERLFGYSAQEVIGRNIALLLPADRLNEEQRILDRLQSGEAIDNLETTRLHRDGHPIAVTLSVTPLWGRGGTIVGAAKTVRRRRGTEPPAAPSAPALPPVDTPPVHLAAPRPPAAEPDPLQPTPPPTP</sequence>
<evidence type="ECO:0000259" key="4">
    <source>
        <dbReference type="PROSITE" id="PS50112"/>
    </source>
</evidence>
<dbReference type="PROSITE" id="PS50887">
    <property type="entry name" value="GGDEF"/>
    <property type="match status" value="1"/>
</dbReference>
<dbReference type="SUPFAM" id="SSF55785">
    <property type="entry name" value="PYP-like sensor domain (PAS domain)"/>
    <property type="match status" value="1"/>
</dbReference>
<dbReference type="InterPro" id="IPR003018">
    <property type="entry name" value="GAF"/>
</dbReference>
<dbReference type="CDD" id="cd00130">
    <property type="entry name" value="PAS"/>
    <property type="match status" value="1"/>
</dbReference>
<feature type="compositionally biased region" description="Pro residues" evidence="3">
    <location>
        <begin position="514"/>
        <end position="532"/>
    </location>
</feature>
<feature type="domain" description="GGDEF" evidence="5">
    <location>
        <begin position="229"/>
        <end position="361"/>
    </location>
</feature>
<keyword evidence="6" id="KW-0548">Nucleotidyltransferase</keyword>
<comment type="caution">
    <text evidence="6">The sequence shown here is derived from an EMBL/GenBank/DDBJ whole genome shotgun (WGS) entry which is preliminary data.</text>
</comment>
<dbReference type="InterPro" id="IPR043128">
    <property type="entry name" value="Rev_trsase/Diguanyl_cyclase"/>
</dbReference>
<dbReference type="SUPFAM" id="SSF55073">
    <property type="entry name" value="Nucleotide cyclase"/>
    <property type="match status" value="1"/>
</dbReference>
<gene>
    <name evidence="6" type="ORF">PSQ40_18860</name>
</gene>
<dbReference type="InterPro" id="IPR035965">
    <property type="entry name" value="PAS-like_dom_sf"/>
</dbReference>
<evidence type="ECO:0000313" key="6">
    <source>
        <dbReference type="EMBL" id="MDD0840645.1"/>
    </source>
</evidence>
<proteinExistence type="predicted"/>
<dbReference type="SMART" id="SM00267">
    <property type="entry name" value="GGDEF"/>
    <property type="match status" value="1"/>
</dbReference>
<dbReference type="InterPro" id="IPR029016">
    <property type="entry name" value="GAF-like_dom_sf"/>
</dbReference>
<reference evidence="6 7" key="1">
    <citation type="submission" date="2023-02" db="EMBL/GenBank/DDBJ databases">
        <title>Bacterial whole genomic sequence of Curvibacter sp. HBC61.</title>
        <authorList>
            <person name="Le V."/>
            <person name="Ko S.-R."/>
            <person name="Ahn C.-Y."/>
            <person name="Oh H.-M."/>
        </authorList>
    </citation>
    <scope>NUCLEOTIDE SEQUENCE [LARGE SCALE GENOMIC DNA]</scope>
    <source>
        <strain evidence="6 7">HBC61</strain>
    </source>
</reference>
<dbReference type="Proteomes" id="UP001528673">
    <property type="component" value="Unassembled WGS sequence"/>
</dbReference>
<dbReference type="Pfam" id="PF00989">
    <property type="entry name" value="PAS"/>
    <property type="match status" value="1"/>
</dbReference>
<dbReference type="NCBIfam" id="TIGR00254">
    <property type="entry name" value="GGDEF"/>
    <property type="match status" value="1"/>
</dbReference>
<dbReference type="Pfam" id="PF13185">
    <property type="entry name" value="GAF_2"/>
    <property type="match status" value="1"/>
</dbReference>
<dbReference type="RefSeq" id="WP_273953433.1">
    <property type="nucleotide sequence ID" value="NZ_JAQSIP010000011.1"/>
</dbReference>
<feature type="region of interest" description="Disordered" evidence="3">
    <location>
        <begin position="364"/>
        <end position="384"/>
    </location>
</feature>
<evidence type="ECO:0000256" key="1">
    <source>
        <dbReference type="ARBA" id="ARBA00012528"/>
    </source>
</evidence>
<dbReference type="InterPro" id="IPR029787">
    <property type="entry name" value="Nucleotide_cyclase"/>
</dbReference>
<dbReference type="EC" id="2.7.7.65" evidence="1"/>
<dbReference type="SUPFAM" id="SSF55781">
    <property type="entry name" value="GAF domain-like"/>
    <property type="match status" value="1"/>
</dbReference>
<feature type="region of interest" description="Disordered" evidence="3">
    <location>
        <begin position="1"/>
        <end position="21"/>
    </location>
</feature>
<dbReference type="InterPro" id="IPR000014">
    <property type="entry name" value="PAS"/>
</dbReference>
<keyword evidence="6" id="KW-0808">Transferase</keyword>
<dbReference type="Gene3D" id="3.30.450.40">
    <property type="match status" value="1"/>
</dbReference>
<dbReference type="Gene3D" id="3.30.70.270">
    <property type="match status" value="1"/>
</dbReference>
<evidence type="ECO:0000259" key="5">
    <source>
        <dbReference type="PROSITE" id="PS50887"/>
    </source>
</evidence>
<evidence type="ECO:0000256" key="2">
    <source>
        <dbReference type="ARBA" id="ARBA00034247"/>
    </source>
</evidence>
<dbReference type="Pfam" id="PF00990">
    <property type="entry name" value="GGDEF"/>
    <property type="match status" value="1"/>
</dbReference>
<feature type="region of interest" description="Disordered" evidence="3">
    <location>
        <begin position="484"/>
        <end position="532"/>
    </location>
</feature>
<accession>A0ABT5N2U5</accession>
<dbReference type="PANTHER" id="PTHR45138">
    <property type="entry name" value="REGULATORY COMPONENTS OF SENSORY TRANSDUCTION SYSTEM"/>
    <property type="match status" value="1"/>
</dbReference>
<feature type="compositionally biased region" description="Pro residues" evidence="3">
    <location>
        <begin position="493"/>
        <end position="506"/>
    </location>
</feature>
<dbReference type="Gene3D" id="3.30.450.20">
    <property type="entry name" value="PAS domain"/>
    <property type="match status" value="1"/>
</dbReference>
<dbReference type="NCBIfam" id="TIGR00229">
    <property type="entry name" value="sensory_box"/>
    <property type="match status" value="1"/>
</dbReference>
<dbReference type="PANTHER" id="PTHR45138:SF9">
    <property type="entry name" value="DIGUANYLATE CYCLASE DGCM-RELATED"/>
    <property type="match status" value="1"/>
</dbReference>
<dbReference type="InterPro" id="IPR050469">
    <property type="entry name" value="Diguanylate_Cyclase"/>
</dbReference>